<reference evidence="2 3" key="1">
    <citation type="submission" date="2019-08" db="EMBL/GenBank/DDBJ databases">
        <title>Deep-cultivation of Planctomycetes and their phenomic and genomic characterization uncovers novel biology.</title>
        <authorList>
            <person name="Wiegand S."/>
            <person name="Jogler M."/>
            <person name="Boedeker C."/>
            <person name="Pinto D."/>
            <person name="Vollmers J."/>
            <person name="Rivas-Marin E."/>
            <person name="Kohn T."/>
            <person name="Peeters S.H."/>
            <person name="Heuer A."/>
            <person name="Rast P."/>
            <person name="Oberbeckmann S."/>
            <person name="Bunk B."/>
            <person name="Jeske O."/>
            <person name="Meyerdierks A."/>
            <person name="Storesund J.E."/>
            <person name="Kallscheuer N."/>
            <person name="Luecker S."/>
            <person name="Lage O.M."/>
            <person name="Pohl T."/>
            <person name="Merkel B.J."/>
            <person name="Hornburger P."/>
            <person name="Mueller R.-W."/>
            <person name="Bruemmer F."/>
            <person name="Labrenz M."/>
            <person name="Spormann A.M."/>
            <person name="Op den Camp H."/>
            <person name="Overmann J."/>
            <person name="Amann R."/>
            <person name="Jetten M.S.M."/>
            <person name="Mascher T."/>
            <person name="Medema M.H."/>
            <person name="Devos D.P."/>
            <person name="Kaster A.-K."/>
            <person name="Ovreas L."/>
            <person name="Rohde M."/>
            <person name="Galperin M.Y."/>
            <person name="Jogler C."/>
        </authorList>
    </citation>
    <scope>NUCLEOTIDE SEQUENCE [LARGE SCALE GENOMIC DNA]</scope>
    <source>
        <strain evidence="2 3">OJF2</strain>
    </source>
</reference>
<organism evidence="2 3">
    <name type="scientific">Aquisphaera giovannonii</name>
    <dbReference type="NCBI Taxonomy" id="406548"/>
    <lineage>
        <taxon>Bacteria</taxon>
        <taxon>Pseudomonadati</taxon>
        <taxon>Planctomycetota</taxon>
        <taxon>Planctomycetia</taxon>
        <taxon>Isosphaerales</taxon>
        <taxon>Isosphaeraceae</taxon>
        <taxon>Aquisphaera</taxon>
    </lineage>
</organism>
<dbReference type="Gene3D" id="3.60.15.10">
    <property type="entry name" value="Ribonuclease Z/Hydroxyacylglutathione hydrolase-like"/>
    <property type="match status" value="1"/>
</dbReference>
<dbReference type="InterPro" id="IPR036866">
    <property type="entry name" value="RibonucZ/Hydroxyglut_hydro"/>
</dbReference>
<evidence type="ECO:0000313" key="2">
    <source>
        <dbReference type="EMBL" id="QEH35466.1"/>
    </source>
</evidence>
<accession>A0A5B9W4C5</accession>
<dbReference type="KEGG" id="agv:OJF2_40180"/>
<dbReference type="PANTHER" id="PTHR43546:SF7">
    <property type="entry name" value="METALLO-BETA-LACTAMASE DOMAIN-CONTAINING PROTEIN"/>
    <property type="match status" value="1"/>
</dbReference>
<dbReference type="OrthoDB" id="3204284at2"/>
<dbReference type="PANTHER" id="PTHR43546">
    <property type="entry name" value="UPF0173 METAL-DEPENDENT HYDROLASE MJ1163-RELATED"/>
    <property type="match status" value="1"/>
</dbReference>
<dbReference type="SMART" id="SM00849">
    <property type="entry name" value="Lactamase_B"/>
    <property type="match status" value="1"/>
</dbReference>
<protein>
    <submittedName>
        <fullName evidence="2">Metal-dependent hydrolase</fullName>
    </submittedName>
</protein>
<dbReference type="SUPFAM" id="SSF56281">
    <property type="entry name" value="Metallo-hydrolase/oxidoreductase"/>
    <property type="match status" value="1"/>
</dbReference>
<name>A0A5B9W4C5_9BACT</name>
<dbReference type="GO" id="GO:0016787">
    <property type="term" value="F:hydrolase activity"/>
    <property type="evidence" value="ECO:0007669"/>
    <property type="project" value="UniProtKB-KW"/>
</dbReference>
<gene>
    <name evidence="2" type="ORF">OJF2_40180</name>
</gene>
<dbReference type="EMBL" id="CP042997">
    <property type="protein sequence ID" value="QEH35466.1"/>
    <property type="molecule type" value="Genomic_DNA"/>
</dbReference>
<evidence type="ECO:0000313" key="3">
    <source>
        <dbReference type="Proteomes" id="UP000324233"/>
    </source>
</evidence>
<sequence length="310" mass="34377">MEPVNELTLPGTDVTAADRAQGSILFVGTATVILRYAGFTILTDPNFLHRGDHVHLGHGMTATRRTDPALELEALPPVDFVVLSHMHEDHFDREVERKLDRGLPIVTTPHAAADLTAKGFRAARALKTWETLTVTKGGVRIRITSMPGAHGPGFLAKVLPDVMGSLLEFENPRGGSAFRIYITGDTLLFDELKEIPRRFPDIDLALLHLGGTMFFGVVMVTMDPRQGVEVIRLVKPKTAIPIHYDDYSAFQWALGDTAQPPDDPHGWWRGTNVMSFEEFTAMAKYAAPGTEVHILRRGEAYTFEVPESRR</sequence>
<dbReference type="AlphaFoldDB" id="A0A5B9W4C5"/>
<dbReference type="InterPro" id="IPR050114">
    <property type="entry name" value="UPF0173_UPF0282_UlaG_hydrolase"/>
</dbReference>
<dbReference type="Pfam" id="PF12706">
    <property type="entry name" value="Lactamase_B_2"/>
    <property type="match status" value="1"/>
</dbReference>
<proteinExistence type="predicted"/>
<dbReference type="Proteomes" id="UP000324233">
    <property type="component" value="Chromosome"/>
</dbReference>
<dbReference type="RefSeq" id="WP_148595266.1">
    <property type="nucleotide sequence ID" value="NZ_CP042997.1"/>
</dbReference>
<evidence type="ECO:0000259" key="1">
    <source>
        <dbReference type="SMART" id="SM00849"/>
    </source>
</evidence>
<dbReference type="InterPro" id="IPR001279">
    <property type="entry name" value="Metallo-B-lactamas"/>
</dbReference>
<feature type="domain" description="Metallo-beta-lactamase" evidence="1">
    <location>
        <begin position="28"/>
        <end position="243"/>
    </location>
</feature>
<keyword evidence="3" id="KW-1185">Reference proteome</keyword>
<keyword evidence="2" id="KW-0378">Hydrolase</keyword>